<gene>
    <name evidence="3" type="ORF">OE88DRAFT_1629001</name>
</gene>
<dbReference type="OrthoDB" id="515401at2759"/>
<dbReference type="STRING" id="5364.A0A5C3N3V4"/>
<protein>
    <submittedName>
        <fullName evidence="3">Uncharacterized protein</fullName>
    </submittedName>
</protein>
<reference evidence="3 4" key="1">
    <citation type="journal article" date="2019" name="Nat. Ecol. Evol.">
        <title>Megaphylogeny resolves global patterns of mushroom evolution.</title>
        <authorList>
            <person name="Varga T."/>
            <person name="Krizsan K."/>
            <person name="Foldi C."/>
            <person name="Dima B."/>
            <person name="Sanchez-Garcia M."/>
            <person name="Sanchez-Ramirez S."/>
            <person name="Szollosi G.J."/>
            <person name="Szarkandi J.G."/>
            <person name="Papp V."/>
            <person name="Albert L."/>
            <person name="Andreopoulos W."/>
            <person name="Angelini C."/>
            <person name="Antonin V."/>
            <person name="Barry K.W."/>
            <person name="Bougher N.L."/>
            <person name="Buchanan P."/>
            <person name="Buyck B."/>
            <person name="Bense V."/>
            <person name="Catcheside P."/>
            <person name="Chovatia M."/>
            <person name="Cooper J."/>
            <person name="Damon W."/>
            <person name="Desjardin D."/>
            <person name="Finy P."/>
            <person name="Geml J."/>
            <person name="Haridas S."/>
            <person name="Hughes K."/>
            <person name="Justo A."/>
            <person name="Karasinski D."/>
            <person name="Kautmanova I."/>
            <person name="Kiss B."/>
            <person name="Kocsube S."/>
            <person name="Kotiranta H."/>
            <person name="LaButti K.M."/>
            <person name="Lechner B.E."/>
            <person name="Liimatainen K."/>
            <person name="Lipzen A."/>
            <person name="Lukacs Z."/>
            <person name="Mihaltcheva S."/>
            <person name="Morgado L.N."/>
            <person name="Niskanen T."/>
            <person name="Noordeloos M.E."/>
            <person name="Ohm R.A."/>
            <person name="Ortiz-Santana B."/>
            <person name="Ovrebo C."/>
            <person name="Racz N."/>
            <person name="Riley R."/>
            <person name="Savchenko A."/>
            <person name="Shiryaev A."/>
            <person name="Soop K."/>
            <person name="Spirin V."/>
            <person name="Szebenyi C."/>
            <person name="Tomsovsky M."/>
            <person name="Tulloss R.E."/>
            <person name="Uehling J."/>
            <person name="Grigoriev I.V."/>
            <person name="Vagvolgyi C."/>
            <person name="Papp T."/>
            <person name="Martin F.M."/>
            <person name="Miettinen O."/>
            <person name="Hibbett D.S."/>
            <person name="Nagy L.G."/>
        </authorList>
    </citation>
    <scope>NUCLEOTIDE SEQUENCE [LARGE SCALE GENOMIC DNA]</scope>
    <source>
        <strain evidence="3 4">OMC1185</strain>
    </source>
</reference>
<evidence type="ECO:0000313" key="4">
    <source>
        <dbReference type="Proteomes" id="UP000305948"/>
    </source>
</evidence>
<proteinExistence type="predicted"/>
<dbReference type="EMBL" id="ML213510">
    <property type="protein sequence ID" value="TFK51947.1"/>
    <property type="molecule type" value="Genomic_DNA"/>
</dbReference>
<sequence>MPFSSVVPSAAELEAHYHELSQERRRLTEMLEKTDRMMERVRRGLEDQRVSEQRQAVAVPLSGTRGEGRRESVWPVVSSESAARE</sequence>
<dbReference type="AlphaFoldDB" id="A0A5C3N3V4"/>
<keyword evidence="4" id="KW-1185">Reference proteome</keyword>
<accession>A0A5C3N3V4</accession>
<organism evidence="3 4">
    <name type="scientific">Heliocybe sulcata</name>
    <dbReference type="NCBI Taxonomy" id="5364"/>
    <lineage>
        <taxon>Eukaryota</taxon>
        <taxon>Fungi</taxon>
        <taxon>Dikarya</taxon>
        <taxon>Basidiomycota</taxon>
        <taxon>Agaricomycotina</taxon>
        <taxon>Agaricomycetes</taxon>
        <taxon>Gloeophyllales</taxon>
        <taxon>Gloeophyllaceae</taxon>
        <taxon>Heliocybe</taxon>
    </lineage>
</organism>
<evidence type="ECO:0000256" key="2">
    <source>
        <dbReference type="SAM" id="MobiDB-lite"/>
    </source>
</evidence>
<evidence type="ECO:0000313" key="3">
    <source>
        <dbReference type="EMBL" id="TFK51947.1"/>
    </source>
</evidence>
<name>A0A5C3N3V4_9AGAM</name>
<evidence type="ECO:0000256" key="1">
    <source>
        <dbReference type="SAM" id="Coils"/>
    </source>
</evidence>
<keyword evidence="1" id="KW-0175">Coiled coil</keyword>
<feature type="coiled-coil region" evidence="1">
    <location>
        <begin position="10"/>
        <end position="37"/>
    </location>
</feature>
<dbReference type="Proteomes" id="UP000305948">
    <property type="component" value="Unassembled WGS sequence"/>
</dbReference>
<feature type="region of interest" description="Disordered" evidence="2">
    <location>
        <begin position="45"/>
        <end position="85"/>
    </location>
</feature>